<dbReference type="InterPro" id="IPR000210">
    <property type="entry name" value="BTB/POZ_dom"/>
</dbReference>
<feature type="domain" description="BTB" evidence="1">
    <location>
        <begin position="43"/>
        <end position="106"/>
    </location>
</feature>
<proteinExistence type="predicted"/>
<keyword evidence="3" id="KW-1185">Reference proteome</keyword>
<protein>
    <recommendedName>
        <fullName evidence="1">BTB domain-containing protein</fullName>
    </recommendedName>
</protein>
<name>A0AAD7HFT8_9AGAR</name>
<dbReference type="SUPFAM" id="SSF54695">
    <property type="entry name" value="POZ domain"/>
    <property type="match status" value="1"/>
</dbReference>
<organism evidence="2 3">
    <name type="scientific">Mycena maculata</name>
    <dbReference type="NCBI Taxonomy" id="230809"/>
    <lineage>
        <taxon>Eukaryota</taxon>
        <taxon>Fungi</taxon>
        <taxon>Dikarya</taxon>
        <taxon>Basidiomycota</taxon>
        <taxon>Agaricomycotina</taxon>
        <taxon>Agaricomycetes</taxon>
        <taxon>Agaricomycetidae</taxon>
        <taxon>Agaricales</taxon>
        <taxon>Marasmiineae</taxon>
        <taxon>Mycenaceae</taxon>
        <taxon>Mycena</taxon>
    </lineage>
</organism>
<evidence type="ECO:0000259" key="1">
    <source>
        <dbReference type="PROSITE" id="PS50097"/>
    </source>
</evidence>
<dbReference type="AlphaFoldDB" id="A0AAD7HFT8"/>
<evidence type="ECO:0000313" key="3">
    <source>
        <dbReference type="Proteomes" id="UP001215280"/>
    </source>
</evidence>
<gene>
    <name evidence="2" type="ORF">DFH07DRAFT_1067880</name>
</gene>
<dbReference type="InterPro" id="IPR011333">
    <property type="entry name" value="SKP1/BTB/POZ_sf"/>
</dbReference>
<evidence type="ECO:0000313" key="2">
    <source>
        <dbReference type="EMBL" id="KAJ7719336.1"/>
    </source>
</evidence>
<dbReference type="EMBL" id="JARJLG010000293">
    <property type="protein sequence ID" value="KAJ7719336.1"/>
    <property type="molecule type" value="Genomic_DNA"/>
</dbReference>
<sequence length="354" mass="40662">MSRGLSLEGSMHEMQLNGHSPNTALLDRPLQLVRDERFYYPSGDCIIRIENTLFKIHKFHLVNNSPIFSGMFELPVGGTPEGSSDDLPIFLQGDTASDFRSLLKYISMHLNTQIMLIRPSELPHVIAVTRLAHKYDLAAWQKWAFLVVASHFKTQAPKSLTSYDLATIYRLCGQARWNILRDEITEKWVQRIEREPDLSAGDAMDAADAHHDRAFLTRLYSLQLGRMGRWQPSWIRGPSPPMSRFRCTSLPFNTHPTLCNPLTHSQKCIPHFKSCWVQAMDYAETEDSVLALATRLRRAKQFITSHREVERVMPGIDPWRCFDEFFGAGEQLQKILDDFRLQDHFFPKTEATGA</sequence>
<dbReference type="Gene3D" id="3.30.710.10">
    <property type="entry name" value="Potassium Channel Kv1.1, Chain A"/>
    <property type="match status" value="1"/>
</dbReference>
<accession>A0AAD7HFT8</accession>
<dbReference type="PROSITE" id="PS50097">
    <property type="entry name" value="BTB"/>
    <property type="match status" value="1"/>
</dbReference>
<reference evidence="2" key="1">
    <citation type="submission" date="2023-03" db="EMBL/GenBank/DDBJ databases">
        <title>Massive genome expansion in bonnet fungi (Mycena s.s.) driven by repeated elements and novel gene families across ecological guilds.</title>
        <authorList>
            <consortium name="Lawrence Berkeley National Laboratory"/>
            <person name="Harder C.B."/>
            <person name="Miyauchi S."/>
            <person name="Viragh M."/>
            <person name="Kuo A."/>
            <person name="Thoen E."/>
            <person name="Andreopoulos B."/>
            <person name="Lu D."/>
            <person name="Skrede I."/>
            <person name="Drula E."/>
            <person name="Henrissat B."/>
            <person name="Morin E."/>
            <person name="Kohler A."/>
            <person name="Barry K."/>
            <person name="LaButti K."/>
            <person name="Morin E."/>
            <person name="Salamov A."/>
            <person name="Lipzen A."/>
            <person name="Mereny Z."/>
            <person name="Hegedus B."/>
            <person name="Baldrian P."/>
            <person name="Stursova M."/>
            <person name="Weitz H."/>
            <person name="Taylor A."/>
            <person name="Grigoriev I.V."/>
            <person name="Nagy L.G."/>
            <person name="Martin F."/>
            <person name="Kauserud H."/>
        </authorList>
    </citation>
    <scope>NUCLEOTIDE SEQUENCE</scope>
    <source>
        <strain evidence="2">CBHHK188m</strain>
    </source>
</reference>
<dbReference type="Pfam" id="PF00651">
    <property type="entry name" value="BTB"/>
    <property type="match status" value="1"/>
</dbReference>
<dbReference type="SMART" id="SM00225">
    <property type="entry name" value="BTB"/>
    <property type="match status" value="1"/>
</dbReference>
<comment type="caution">
    <text evidence="2">The sequence shown here is derived from an EMBL/GenBank/DDBJ whole genome shotgun (WGS) entry which is preliminary data.</text>
</comment>
<dbReference type="CDD" id="cd18186">
    <property type="entry name" value="BTB_POZ_ZBTB_KLHL-like"/>
    <property type="match status" value="1"/>
</dbReference>
<dbReference type="Proteomes" id="UP001215280">
    <property type="component" value="Unassembled WGS sequence"/>
</dbReference>